<dbReference type="Proteomes" id="UP000236291">
    <property type="component" value="Unassembled WGS sequence"/>
</dbReference>
<reference evidence="1 2" key="1">
    <citation type="journal article" date="2014" name="Am. J. Bot.">
        <title>Genome assembly and annotation for red clover (Trifolium pratense; Fabaceae).</title>
        <authorList>
            <person name="Istvanek J."/>
            <person name="Jaros M."/>
            <person name="Krenek A."/>
            <person name="Repkova J."/>
        </authorList>
    </citation>
    <scope>NUCLEOTIDE SEQUENCE [LARGE SCALE GENOMIC DNA]</scope>
    <source>
        <strain evidence="2">cv. Tatra</strain>
        <tissue evidence="1">Young leaves</tissue>
    </source>
</reference>
<evidence type="ECO:0000313" key="2">
    <source>
        <dbReference type="Proteomes" id="UP000236291"/>
    </source>
</evidence>
<protein>
    <submittedName>
        <fullName evidence="1">Cellulose synthase-like protein d3-like</fullName>
    </submittedName>
</protein>
<dbReference type="EMBL" id="ASHM01049810">
    <property type="protein sequence ID" value="PNX85880.1"/>
    <property type="molecule type" value="Genomic_DNA"/>
</dbReference>
<accession>A0A2K3M529</accession>
<name>A0A2K3M529_TRIPR</name>
<proteinExistence type="predicted"/>
<feature type="non-terminal residue" evidence="1">
    <location>
        <position position="1"/>
    </location>
</feature>
<reference evidence="1 2" key="2">
    <citation type="journal article" date="2017" name="Front. Plant Sci.">
        <title>Gene Classification and Mining of Molecular Markers Useful in Red Clover (Trifolium pratense) Breeding.</title>
        <authorList>
            <person name="Istvanek J."/>
            <person name="Dluhosova J."/>
            <person name="Dluhos P."/>
            <person name="Patkova L."/>
            <person name="Nedelnik J."/>
            <person name="Repkova J."/>
        </authorList>
    </citation>
    <scope>NUCLEOTIDE SEQUENCE [LARGE SCALE GENOMIC DNA]</scope>
    <source>
        <strain evidence="2">cv. Tatra</strain>
        <tissue evidence="1">Young leaves</tissue>
    </source>
</reference>
<organism evidence="1 2">
    <name type="scientific">Trifolium pratense</name>
    <name type="common">Red clover</name>
    <dbReference type="NCBI Taxonomy" id="57577"/>
    <lineage>
        <taxon>Eukaryota</taxon>
        <taxon>Viridiplantae</taxon>
        <taxon>Streptophyta</taxon>
        <taxon>Embryophyta</taxon>
        <taxon>Tracheophyta</taxon>
        <taxon>Spermatophyta</taxon>
        <taxon>Magnoliopsida</taxon>
        <taxon>eudicotyledons</taxon>
        <taxon>Gunneridae</taxon>
        <taxon>Pentapetalae</taxon>
        <taxon>rosids</taxon>
        <taxon>fabids</taxon>
        <taxon>Fabales</taxon>
        <taxon>Fabaceae</taxon>
        <taxon>Papilionoideae</taxon>
        <taxon>50 kb inversion clade</taxon>
        <taxon>NPAAA clade</taxon>
        <taxon>Hologalegina</taxon>
        <taxon>IRL clade</taxon>
        <taxon>Trifolieae</taxon>
        <taxon>Trifolium</taxon>
    </lineage>
</organism>
<evidence type="ECO:0000313" key="1">
    <source>
        <dbReference type="EMBL" id="PNX85880.1"/>
    </source>
</evidence>
<dbReference type="STRING" id="57577.A0A2K3M529"/>
<sequence>VMLKTPSDLPLTGNADDAKLIDLTDVDIRLPLVVYVSGE</sequence>
<comment type="caution">
    <text evidence="1">The sequence shown here is derived from an EMBL/GenBank/DDBJ whole genome shotgun (WGS) entry which is preliminary data.</text>
</comment>
<dbReference type="AlphaFoldDB" id="A0A2K3M529"/>
<gene>
    <name evidence="1" type="ORF">L195_g041954</name>
</gene>